<comment type="caution">
    <text evidence="1">The sequence shown here is derived from an EMBL/GenBank/DDBJ whole genome shotgun (WGS) entry which is preliminary data.</text>
</comment>
<dbReference type="Proteomes" id="UP001224775">
    <property type="component" value="Unassembled WGS sequence"/>
</dbReference>
<sequence length="109" mass="12488">MRRTRYYGGIFSLPIFKWQSNNHNHRDLLSKAKAKSSERGRVNVADMEHMTKQHTLDDTICKIYFNPQDEVGTPPKDSSTNCKIHEAPKDEVPIAQLSTLTAYGHDQET</sequence>
<organism evidence="1 2">
    <name type="scientific">Skeletonema marinoi</name>
    <dbReference type="NCBI Taxonomy" id="267567"/>
    <lineage>
        <taxon>Eukaryota</taxon>
        <taxon>Sar</taxon>
        <taxon>Stramenopiles</taxon>
        <taxon>Ochrophyta</taxon>
        <taxon>Bacillariophyta</taxon>
        <taxon>Coscinodiscophyceae</taxon>
        <taxon>Thalassiosirophycidae</taxon>
        <taxon>Thalassiosirales</taxon>
        <taxon>Skeletonemataceae</taxon>
        <taxon>Skeletonema</taxon>
        <taxon>Skeletonema marinoi-dohrnii complex</taxon>
    </lineage>
</organism>
<accession>A0AAD9D955</accession>
<keyword evidence="2" id="KW-1185">Reference proteome</keyword>
<evidence type="ECO:0000313" key="1">
    <source>
        <dbReference type="EMBL" id="KAK1738672.1"/>
    </source>
</evidence>
<dbReference type="AlphaFoldDB" id="A0AAD9D955"/>
<protein>
    <submittedName>
        <fullName evidence="1">Uncharacterized protein</fullName>
    </submittedName>
</protein>
<name>A0AAD9D955_9STRA</name>
<gene>
    <name evidence="1" type="ORF">QTG54_010702</name>
</gene>
<reference evidence="1" key="1">
    <citation type="submission" date="2023-06" db="EMBL/GenBank/DDBJ databases">
        <title>Survivors Of The Sea: Transcriptome response of Skeletonema marinoi to long-term dormancy.</title>
        <authorList>
            <person name="Pinder M.I.M."/>
            <person name="Kourtchenko O."/>
            <person name="Robertson E.K."/>
            <person name="Larsson T."/>
            <person name="Maumus F."/>
            <person name="Osuna-Cruz C.M."/>
            <person name="Vancaester E."/>
            <person name="Stenow R."/>
            <person name="Vandepoele K."/>
            <person name="Ploug H."/>
            <person name="Bruchert V."/>
            <person name="Godhe A."/>
            <person name="Topel M."/>
        </authorList>
    </citation>
    <scope>NUCLEOTIDE SEQUENCE</scope>
    <source>
        <strain evidence="1">R05AC</strain>
    </source>
</reference>
<proteinExistence type="predicted"/>
<dbReference type="EMBL" id="JATAAI010000020">
    <property type="protein sequence ID" value="KAK1738672.1"/>
    <property type="molecule type" value="Genomic_DNA"/>
</dbReference>
<evidence type="ECO:0000313" key="2">
    <source>
        <dbReference type="Proteomes" id="UP001224775"/>
    </source>
</evidence>